<evidence type="ECO:0000313" key="4">
    <source>
        <dbReference type="Proteomes" id="UP001291912"/>
    </source>
</evidence>
<dbReference type="Pfam" id="PF13669">
    <property type="entry name" value="Glyoxalase_4"/>
    <property type="match status" value="1"/>
</dbReference>
<gene>
    <name evidence="3" type="ORF">R2Q92_05620</name>
</gene>
<dbReference type="Proteomes" id="UP001291912">
    <property type="component" value="Unassembled WGS sequence"/>
</dbReference>
<dbReference type="PANTHER" id="PTHR43048">
    <property type="entry name" value="METHYLMALONYL-COA EPIMERASE"/>
    <property type="match status" value="1"/>
</dbReference>
<dbReference type="InterPro" id="IPR037523">
    <property type="entry name" value="VOC_core"/>
</dbReference>
<keyword evidence="4" id="KW-1185">Reference proteome</keyword>
<keyword evidence="1" id="KW-0479">Metal-binding</keyword>
<reference evidence="3 4" key="1">
    <citation type="submission" date="2023-10" db="EMBL/GenBank/DDBJ databases">
        <title>Microbacterium xanthum sp. nov., isolated from seaweed.</title>
        <authorList>
            <person name="Lee S.D."/>
        </authorList>
    </citation>
    <scope>NUCLEOTIDE SEQUENCE [LARGE SCALE GENOMIC DNA]</scope>
    <source>
        <strain evidence="3 4">KCTC 19124</strain>
    </source>
</reference>
<dbReference type="PANTHER" id="PTHR43048:SF6">
    <property type="entry name" value="BLR8189 PROTEIN"/>
    <property type="match status" value="1"/>
</dbReference>
<evidence type="ECO:0000256" key="1">
    <source>
        <dbReference type="ARBA" id="ARBA00022723"/>
    </source>
</evidence>
<name>A0ABU5N5E5_9MICO</name>
<proteinExistence type="predicted"/>
<dbReference type="EMBL" id="JAWJYN010000001">
    <property type="protein sequence ID" value="MDZ8161309.1"/>
    <property type="molecule type" value="Genomic_DNA"/>
</dbReference>
<dbReference type="InterPro" id="IPR029068">
    <property type="entry name" value="Glyas_Bleomycin-R_OHBP_Dase"/>
</dbReference>
<dbReference type="InterPro" id="IPR051785">
    <property type="entry name" value="MMCE/EMCE_epimerase"/>
</dbReference>
<protein>
    <submittedName>
        <fullName evidence="3">VOC family protein</fullName>
    </submittedName>
</protein>
<accession>A0ABU5N5E5</accession>
<sequence>MAIPGIRGMEHIGFTVPDIDEACDFFIDVLGAEELFVAATDFRNDDTDWMTEHLRVHPRSVIKEFRYLRLGNGSNLEIFQYDAPDQAATPPKNSDIGGHHLAFYVDDIDEAIAYLREQGVEVLGEPTSYTEGPNLGLTWCYFMAPWGMQLEVVSAPNGTVVDDQAKAAGTTRLFHPAKVDETKQ</sequence>
<organism evidence="3 4">
    <name type="scientific">Microbacterium aquimaris</name>
    <dbReference type="NCBI Taxonomy" id="459816"/>
    <lineage>
        <taxon>Bacteria</taxon>
        <taxon>Bacillati</taxon>
        <taxon>Actinomycetota</taxon>
        <taxon>Actinomycetes</taxon>
        <taxon>Micrococcales</taxon>
        <taxon>Microbacteriaceae</taxon>
        <taxon>Microbacterium</taxon>
    </lineage>
</organism>
<evidence type="ECO:0000259" key="2">
    <source>
        <dbReference type="PROSITE" id="PS51819"/>
    </source>
</evidence>
<dbReference type="Gene3D" id="3.10.180.10">
    <property type="entry name" value="2,3-Dihydroxybiphenyl 1,2-Dioxygenase, domain 1"/>
    <property type="match status" value="1"/>
</dbReference>
<evidence type="ECO:0000313" key="3">
    <source>
        <dbReference type="EMBL" id="MDZ8161309.1"/>
    </source>
</evidence>
<comment type="caution">
    <text evidence="3">The sequence shown here is derived from an EMBL/GenBank/DDBJ whole genome shotgun (WGS) entry which is preliminary data.</text>
</comment>
<feature type="domain" description="VOC" evidence="2">
    <location>
        <begin position="8"/>
        <end position="155"/>
    </location>
</feature>
<dbReference type="PROSITE" id="PS51819">
    <property type="entry name" value="VOC"/>
    <property type="match status" value="1"/>
</dbReference>
<dbReference type="RefSeq" id="WP_194423941.1">
    <property type="nucleotide sequence ID" value="NZ_BAAAPT010000001.1"/>
</dbReference>
<dbReference type="SUPFAM" id="SSF54593">
    <property type="entry name" value="Glyoxalase/Bleomycin resistance protein/Dihydroxybiphenyl dioxygenase"/>
    <property type="match status" value="1"/>
</dbReference>